<dbReference type="InParanoid" id="B9TA21"/>
<feature type="compositionally biased region" description="Basic and acidic residues" evidence="1">
    <location>
        <begin position="214"/>
        <end position="234"/>
    </location>
</feature>
<evidence type="ECO:0000313" key="3">
    <source>
        <dbReference type="Proteomes" id="UP000008311"/>
    </source>
</evidence>
<accession>B9TA21</accession>
<feature type="region of interest" description="Disordered" evidence="1">
    <location>
        <begin position="208"/>
        <end position="256"/>
    </location>
</feature>
<protein>
    <submittedName>
        <fullName evidence="2">Uncharacterized protein</fullName>
    </submittedName>
</protein>
<dbReference type="AntiFam" id="ANF00201">
    <property type="entry name" value="Shadow ORF (opposite gacS)"/>
</dbReference>
<organism evidence="2 3">
    <name type="scientific">Ricinus communis</name>
    <name type="common">Castor bean</name>
    <dbReference type="NCBI Taxonomy" id="3988"/>
    <lineage>
        <taxon>Eukaryota</taxon>
        <taxon>Viridiplantae</taxon>
        <taxon>Streptophyta</taxon>
        <taxon>Embryophyta</taxon>
        <taxon>Tracheophyta</taxon>
        <taxon>Spermatophyta</taxon>
        <taxon>Magnoliopsida</taxon>
        <taxon>eudicotyledons</taxon>
        <taxon>Gunneridae</taxon>
        <taxon>Pentapetalae</taxon>
        <taxon>rosids</taxon>
        <taxon>fabids</taxon>
        <taxon>Malpighiales</taxon>
        <taxon>Euphorbiaceae</taxon>
        <taxon>Acalyphoideae</taxon>
        <taxon>Acalypheae</taxon>
        <taxon>Ricinus</taxon>
    </lineage>
</organism>
<feature type="region of interest" description="Disordered" evidence="1">
    <location>
        <begin position="1"/>
        <end position="20"/>
    </location>
</feature>
<dbReference type="EMBL" id="EQ975523">
    <property type="protein sequence ID" value="EEF27296.1"/>
    <property type="molecule type" value="Genomic_DNA"/>
</dbReference>
<proteinExistence type="predicted"/>
<name>B9TA21_RICCO</name>
<dbReference type="AlphaFoldDB" id="B9TA21"/>
<dbReference type="Proteomes" id="UP000008311">
    <property type="component" value="Unassembled WGS sequence"/>
</dbReference>
<keyword evidence="3" id="KW-1185">Reference proteome</keyword>
<reference evidence="3" key="1">
    <citation type="journal article" date="2010" name="Nat. Biotechnol.">
        <title>Draft genome sequence of the oilseed species Ricinus communis.</title>
        <authorList>
            <person name="Chan A.P."/>
            <person name="Crabtree J."/>
            <person name="Zhao Q."/>
            <person name="Lorenzi H."/>
            <person name="Orvis J."/>
            <person name="Puiu D."/>
            <person name="Melake-Berhan A."/>
            <person name="Jones K.M."/>
            <person name="Redman J."/>
            <person name="Chen G."/>
            <person name="Cahoon E.B."/>
            <person name="Gedil M."/>
            <person name="Stanke M."/>
            <person name="Haas B.J."/>
            <person name="Wortman J.R."/>
            <person name="Fraser-Liggett C.M."/>
            <person name="Ravel J."/>
            <person name="Rabinowicz P.D."/>
        </authorList>
    </citation>
    <scope>NUCLEOTIDE SEQUENCE [LARGE SCALE GENOMIC DNA]</scope>
    <source>
        <strain evidence="3">cv. Hale</strain>
    </source>
</reference>
<gene>
    <name evidence="2" type="ORF">RCOM_0240510</name>
</gene>
<evidence type="ECO:0000256" key="1">
    <source>
        <dbReference type="SAM" id="MobiDB-lite"/>
    </source>
</evidence>
<sequence length="256" mass="26681">MVGVLAGRHRQPRGHPPGRRELHGVVEQVQQHLAQAVGVQTVMAAGFAHDLDVQRQALGAGLLGDDGNGVAQHRLGARGLDLQLHPPGLDPREIQHVVDQGQQGAAGPVDQAHVTPGLGGQVVAVGQQAGKAQHAVQRRADLVAHCGQEFGLGLAGRLRAGLGLAGQALSAHQQLLEALLVGQCQGGGQACEQQCADQELQGVHALGRLGPRGRLGDDAQHAQRRGDGGDDHRGPGRALGTQPEGHQHPGRKHQER</sequence>
<evidence type="ECO:0000313" key="2">
    <source>
        <dbReference type="EMBL" id="EEF27296.1"/>
    </source>
</evidence>
<feature type="compositionally biased region" description="Basic residues" evidence="1">
    <location>
        <begin position="7"/>
        <end position="17"/>
    </location>
</feature>